<proteinExistence type="predicted"/>
<dbReference type="AlphaFoldDB" id="A0AAW9RP56"/>
<feature type="region of interest" description="Disordered" evidence="1">
    <location>
        <begin position="161"/>
        <end position="180"/>
    </location>
</feature>
<sequence>MIRFSLLAAAAVSLLAANASAGPVYGPEVTNCKGRNCKSMELGGTVPGFLASALPWTMQLYAGPGECLRLEVTSQEADLEMRVVSPDGTNTWANDDSTLAPCPLCPLSAIKTRKTDGWYTVHVGEWGGESVQANFTLAYGRYKRQANPNCTSFVPPADAGAVRKGGASPKPDAATAPGGN</sequence>
<organism evidence="3 4">
    <name type="scientific">Microbaculum marinum</name>
    <dbReference type="NCBI Taxonomy" id="1764581"/>
    <lineage>
        <taxon>Bacteria</taxon>
        <taxon>Pseudomonadati</taxon>
        <taxon>Pseudomonadota</taxon>
        <taxon>Alphaproteobacteria</taxon>
        <taxon>Hyphomicrobiales</taxon>
        <taxon>Tepidamorphaceae</taxon>
        <taxon>Microbaculum</taxon>
    </lineage>
</organism>
<evidence type="ECO:0000313" key="4">
    <source>
        <dbReference type="Proteomes" id="UP001378188"/>
    </source>
</evidence>
<comment type="caution">
    <text evidence="3">The sequence shown here is derived from an EMBL/GenBank/DDBJ whole genome shotgun (WGS) entry which is preliminary data.</text>
</comment>
<gene>
    <name evidence="3" type="ORF">V3328_11450</name>
</gene>
<evidence type="ECO:0008006" key="5">
    <source>
        <dbReference type="Google" id="ProtNLM"/>
    </source>
</evidence>
<evidence type="ECO:0000313" key="3">
    <source>
        <dbReference type="EMBL" id="MEJ8572093.1"/>
    </source>
</evidence>
<keyword evidence="4" id="KW-1185">Reference proteome</keyword>
<evidence type="ECO:0000256" key="2">
    <source>
        <dbReference type="SAM" id="SignalP"/>
    </source>
</evidence>
<dbReference type="RefSeq" id="WP_340329791.1">
    <property type="nucleotide sequence ID" value="NZ_JAZHOF010000004.1"/>
</dbReference>
<feature type="chain" id="PRO_5043734851" description="Secreted protein" evidence="2">
    <location>
        <begin position="22"/>
        <end position="180"/>
    </location>
</feature>
<dbReference type="EMBL" id="JAZHOF010000004">
    <property type="protein sequence ID" value="MEJ8572093.1"/>
    <property type="molecule type" value="Genomic_DNA"/>
</dbReference>
<evidence type="ECO:0000256" key="1">
    <source>
        <dbReference type="SAM" id="MobiDB-lite"/>
    </source>
</evidence>
<protein>
    <recommendedName>
        <fullName evidence="5">Secreted protein</fullName>
    </recommendedName>
</protein>
<dbReference type="Proteomes" id="UP001378188">
    <property type="component" value="Unassembled WGS sequence"/>
</dbReference>
<feature type="signal peptide" evidence="2">
    <location>
        <begin position="1"/>
        <end position="21"/>
    </location>
</feature>
<reference evidence="3 4" key="1">
    <citation type="submission" date="2024-02" db="EMBL/GenBank/DDBJ databases">
        <title>Genome analysis and characterization of Microbaculum marinisediminis sp. nov., isolated from marine sediment.</title>
        <authorList>
            <person name="Du Z.-J."/>
            <person name="Ye Y.-Q."/>
            <person name="Zhang Z.-R."/>
            <person name="Yuan S.-M."/>
            <person name="Zhang X.-Y."/>
        </authorList>
    </citation>
    <scope>NUCLEOTIDE SEQUENCE [LARGE SCALE GENOMIC DNA]</scope>
    <source>
        <strain evidence="3 4">SDUM1044001</strain>
    </source>
</reference>
<name>A0AAW9RP56_9HYPH</name>
<accession>A0AAW9RP56</accession>
<keyword evidence="2" id="KW-0732">Signal</keyword>